<protein>
    <recommendedName>
        <fullName evidence="6">Mitochondrial inner membrane protease ATP23</fullName>
        <ecNumber evidence="6">3.4.24.-</ecNumber>
    </recommendedName>
</protein>
<sequence>MSSSPISVSTDSGDCLSRCRRHLARLTSHAPTATFLLEALGERGCGYGGSLSSLVECAECPRDSGMAGGFAVNIPKDRLQSALRDKSPSSFGGGPSLLPSKASPTPTIVVCANHVQSYADFHNIVAHELIHAVDQCRVKDVDFKDVRQHACSEVRASNLSGECSYWQEVQRGVFNSRGGQQSCVKRRAALSVKQNPNLGGEGEERRRNAERVVGEVFERCYRDTAPFMRHPNAR</sequence>
<dbReference type="PANTHER" id="PTHR21711:SF0">
    <property type="entry name" value="MITOCHONDRIAL INNER MEMBRANE PROTEASE ATP23 HOMOLOG"/>
    <property type="match status" value="1"/>
</dbReference>
<evidence type="ECO:0000313" key="8">
    <source>
        <dbReference type="Proteomes" id="UP001165060"/>
    </source>
</evidence>
<evidence type="ECO:0000256" key="5">
    <source>
        <dbReference type="ARBA" id="ARBA00023049"/>
    </source>
</evidence>
<gene>
    <name evidence="7" type="ORF">TeGR_g5980</name>
</gene>
<organism evidence="7 8">
    <name type="scientific">Tetraparma gracilis</name>
    <dbReference type="NCBI Taxonomy" id="2962635"/>
    <lineage>
        <taxon>Eukaryota</taxon>
        <taxon>Sar</taxon>
        <taxon>Stramenopiles</taxon>
        <taxon>Ochrophyta</taxon>
        <taxon>Bolidophyceae</taxon>
        <taxon>Parmales</taxon>
        <taxon>Triparmaceae</taxon>
        <taxon>Tetraparma</taxon>
    </lineage>
</organism>
<keyword evidence="5 6" id="KW-0482">Metalloprotease</keyword>
<name>A0ABQ6MV88_9STRA</name>
<keyword evidence="8" id="KW-1185">Reference proteome</keyword>
<keyword evidence="2 6" id="KW-0645">Protease</keyword>
<comment type="similarity">
    <text evidence="1 6">Belongs to the peptidase M76 family.</text>
</comment>
<dbReference type="InterPro" id="IPR019165">
    <property type="entry name" value="Peptidase_M76_ATP23"/>
</dbReference>
<evidence type="ECO:0000256" key="2">
    <source>
        <dbReference type="ARBA" id="ARBA00022670"/>
    </source>
</evidence>
<evidence type="ECO:0000256" key="1">
    <source>
        <dbReference type="ARBA" id="ARBA00009915"/>
    </source>
</evidence>
<dbReference type="Pfam" id="PF09768">
    <property type="entry name" value="Peptidase_M76"/>
    <property type="match status" value="1"/>
</dbReference>
<evidence type="ECO:0000256" key="6">
    <source>
        <dbReference type="RuleBase" id="RU364057"/>
    </source>
</evidence>
<dbReference type="PANTHER" id="PTHR21711">
    <property type="entry name" value="MITOCHONDRIAL INNER MEMBRANE PROTEASE"/>
    <property type="match status" value="1"/>
</dbReference>
<proteinExistence type="inferred from homology"/>
<keyword evidence="4 6" id="KW-0378">Hydrolase</keyword>
<keyword evidence="3 6" id="KW-0479">Metal-binding</keyword>
<comment type="caution">
    <text evidence="7">The sequence shown here is derived from an EMBL/GenBank/DDBJ whole genome shotgun (WGS) entry which is preliminary data.</text>
</comment>
<reference evidence="7 8" key="1">
    <citation type="journal article" date="2023" name="Commun. Biol.">
        <title>Genome analysis of Parmales, the sister group of diatoms, reveals the evolutionary specialization of diatoms from phago-mixotrophs to photoautotrophs.</title>
        <authorList>
            <person name="Ban H."/>
            <person name="Sato S."/>
            <person name="Yoshikawa S."/>
            <person name="Yamada K."/>
            <person name="Nakamura Y."/>
            <person name="Ichinomiya M."/>
            <person name="Sato N."/>
            <person name="Blanc-Mathieu R."/>
            <person name="Endo H."/>
            <person name="Kuwata A."/>
            <person name="Ogata H."/>
        </authorList>
    </citation>
    <scope>NUCLEOTIDE SEQUENCE [LARGE SCALE GENOMIC DNA]</scope>
</reference>
<evidence type="ECO:0000313" key="7">
    <source>
        <dbReference type="EMBL" id="GMI34113.1"/>
    </source>
</evidence>
<evidence type="ECO:0000256" key="3">
    <source>
        <dbReference type="ARBA" id="ARBA00022723"/>
    </source>
</evidence>
<evidence type="ECO:0000256" key="4">
    <source>
        <dbReference type="ARBA" id="ARBA00022801"/>
    </source>
</evidence>
<dbReference type="EC" id="3.4.24.-" evidence="6"/>
<dbReference type="Proteomes" id="UP001165060">
    <property type="component" value="Unassembled WGS sequence"/>
</dbReference>
<dbReference type="EMBL" id="BRYB01003284">
    <property type="protein sequence ID" value="GMI34113.1"/>
    <property type="molecule type" value="Genomic_DNA"/>
</dbReference>
<accession>A0ABQ6MV88</accession>